<dbReference type="AlphaFoldDB" id="A0A0J8G7R6"/>
<dbReference type="GO" id="GO:0070395">
    <property type="term" value="P:lipoteichoic acid biosynthetic process"/>
    <property type="evidence" value="ECO:0007669"/>
    <property type="project" value="UniProtKB-UniRule"/>
</dbReference>
<gene>
    <name evidence="5" type="primary">dltC</name>
    <name evidence="7" type="ORF">X560_1923</name>
</gene>
<comment type="subcellular location">
    <subcellularLocation>
        <location evidence="5">Cytoplasm</location>
    </subcellularLocation>
</comment>
<feature type="modified residue" description="O-(pantetheine 4'-phosphoryl)serine" evidence="5">
    <location>
        <position position="36"/>
    </location>
</feature>
<keyword evidence="1 5" id="KW-0596">Phosphopantetheine</keyword>
<comment type="PTM">
    <text evidence="5">4'-phosphopantetheine is transferred from CoA to a specific serine of apo-DCP.</text>
</comment>
<dbReference type="HAMAP" id="MF_00565">
    <property type="entry name" value="DltC"/>
    <property type="match status" value="1"/>
</dbReference>
<organism evidence="7 8">
    <name type="scientific">Listeria fleischmannii 1991</name>
    <dbReference type="NCBI Taxonomy" id="1430899"/>
    <lineage>
        <taxon>Bacteria</taxon>
        <taxon>Bacillati</taxon>
        <taxon>Bacillota</taxon>
        <taxon>Bacilli</taxon>
        <taxon>Bacillales</taxon>
        <taxon>Listeriaceae</taxon>
        <taxon>Listeria</taxon>
    </lineage>
</organism>
<name>A0A0J8G7R6_9LIST</name>
<dbReference type="InterPro" id="IPR003230">
    <property type="entry name" value="DltC"/>
</dbReference>
<dbReference type="GO" id="GO:0036370">
    <property type="term" value="F:D-alanyl carrier activity"/>
    <property type="evidence" value="ECO:0007669"/>
    <property type="project" value="UniProtKB-UniRule"/>
</dbReference>
<dbReference type="RefSeq" id="WP_007472204.1">
    <property type="nucleotide sequence ID" value="NZ_KQ130617.1"/>
</dbReference>
<dbReference type="Proteomes" id="UP000052258">
    <property type="component" value="Unassembled WGS sequence"/>
</dbReference>
<dbReference type="PROSITE" id="PS50075">
    <property type="entry name" value="CARRIER"/>
    <property type="match status" value="1"/>
</dbReference>
<evidence type="ECO:0000313" key="7">
    <source>
        <dbReference type="EMBL" id="KMT58707.1"/>
    </source>
</evidence>
<dbReference type="PATRIC" id="fig|1430899.3.peg.1966"/>
<dbReference type="Gene3D" id="1.10.1200.10">
    <property type="entry name" value="ACP-like"/>
    <property type="match status" value="1"/>
</dbReference>
<dbReference type="GO" id="GO:0071555">
    <property type="term" value="P:cell wall organization"/>
    <property type="evidence" value="ECO:0007669"/>
    <property type="project" value="UniProtKB-KW"/>
</dbReference>
<dbReference type="Pfam" id="PF00550">
    <property type="entry name" value="PP-binding"/>
    <property type="match status" value="1"/>
</dbReference>
<dbReference type="InterPro" id="IPR009081">
    <property type="entry name" value="PP-bd_ACP"/>
</dbReference>
<sequence>MSFRDQVLDILEEITESEEVKENTNVRLFDEGLLDSMATVQLLVEIESNLDITVPVSEFERDEWATPELIIKQLEALQS</sequence>
<comment type="similarity">
    <text evidence="5">Belongs to the DltC family.</text>
</comment>
<keyword evidence="4 5" id="KW-0961">Cell wall biogenesis/degradation</keyword>
<reference evidence="7 8" key="1">
    <citation type="journal article" date="2015" name="Genome Biol. Evol.">
        <title>Comparative Genomics of Listeria Sensu Lato: Genus-Wide Differences in Evolutionary Dynamics and the Progressive Gain of Complex, Potentially Pathogenicity-Related Traits through Lateral Gene Transfer.</title>
        <authorList>
            <person name="Chiara M."/>
            <person name="Caruso M."/>
            <person name="D'Erchia A.M."/>
            <person name="Manzari C."/>
            <person name="Fraccalvieri R."/>
            <person name="Goffredo E."/>
            <person name="Latorre L."/>
            <person name="Miccolupo A."/>
            <person name="Padalino I."/>
            <person name="Santagada G."/>
            <person name="Chiocco D."/>
            <person name="Pesole G."/>
            <person name="Horner D.S."/>
            <person name="Parisi A."/>
        </authorList>
    </citation>
    <scope>NUCLEOTIDE SEQUENCE [LARGE SCALE GENOMIC DNA]</scope>
    <source>
        <strain evidence="7 8">1991</strain>
    </source>
</reference>
<feature type="domain" description="Carrier" evidence="6">
    <location>
        <begin position="1"/>
        <end position="78"/>
    </location>
</feature>
<dbReference type="SUPFAM" id="SSF47336">
    <property type="entry name" value="ACP-like"/>
    <property type="match status" value="1"/>
</dbReference>
<dbReference type="OrthoDB" id="6462171at2"/>
<evidence type="ECO:0000313" key="8">
    <source>
        <dbReference type="Proteomes" id="UP000052258"/>
    </source>
</evidence>
<dbReference type="GO" id="GO:0005737">
    <property type="term" value="C:cytoplasm"/>
    <property type="evidence" value="ECO:0007669"/>
    <property type="project" value="UniProtKB-SubCell"/>
</dbReference>
<accession>A0A0J8G7R6</accession>
<evidence type="ECO:0000256" key="2">
    <source>
        <dbReference type="ARBA" id="ARBA00022490"/>
    </source>
</evidence>
<keyword evidence="2 5" id="KW-0963">Cytoplasm</keyword>
<comment type="function">
    <text evidence="5">Carrier protein involved in the D-alanylation of lipoteichoic acid (LTA). The loading of thioester-linked D-alanine onto DltC is catalyzed by D-alanine--D-alanyl carrier protein ligase DltA. The DltC-carried D-alanyl group is further transferred to cell membrane phosphatidylglycerol (PG) by forming an ester bond, probably catalyzed by DltD. D-alanylation of LTA plays an important role in modulating the properties of the cell wall in Gram-positive bacteria, influencing the net charge of the cell wall.</text>
</comment>
<evidence type="ECO:0000259" key="6">
    <source>
        <dbReference type="PROSITE" id="PS50075"/>
    </source>
</evidence>
<evidence type="ECO:0000256" key="1">
    <source>
        <dbReference type="ARBA" id="ARBA00022450"/>
    </source>
</evidence>
<evidence type="ECO:0000256" key="4">
    <source>
        <dbReference type="ARBA" id="ARBA00023316"/>
    </source>
</evidence>
<dbReference type="GO" id="GO:0016874">
    <property type="term" value="F:ligase activity"/>
    <property type="evidence" value="ECO:0007669"/>
    <property type="project" value="UniProtKB-KW"/>
</dbReference>
<comment type="caution">
    <text evidence="7">The sequence shown here is derived from an EMBL/GenBank/DDBJ whole genome shotgun (WGS) entry which is preliminary data.</text>
</comment>
<evidence type="ECO:0000256" key="3">
    <source>
        <dbReference type="ARBA" id="ARBA00022553"/>
    </source>
</evidence>
<dbReference type="NCBIfam" id="TIGR01688">
    <property type="entry name" value="dltC"/>
    <property type="match status" value="1"/>
</dbReference>
<protein>
    <recommendedName>
        <fullName evidence="5">D-alanyl carrier protein</fullName>
        <shortName evidence="5">DCP</shortName>
    </recommendedName>
    <alternativeName>
        <fullName evidence="5">D-alanine--poly(phosphoribitol) ligase subunit 2</fullName>
    </alternativeName>
</protein>
<dbReference type="UniPathway" id="UPA00556"/>
<dbReference type="NCBIfam" id="NF003464">
    <property type="entry name" value="PRK05087.1"/>
    <property type="match status" value="1"/>
</dbReference>
<proteinExistence type="inferred from homology"/>
<dbReference type="InterPro" id="IPR036736">
    <property type="entry name" value="ACP-like_sf"/>
</dbReference>
<evidence type="ECO:0000256" key="5">
    <source>
        <dbReference type="HAMAP-Rule" id="MF_00565"/>
    </source>
</evidence>
<keyword evidence="8" id="KW-1185">Reference proteome</keyword>
<comment type="pathway">
    <text evidence="5">Cell wall biogenesis; lipoteichoic acid biosynthesis.</text>
</comment>
<keyword evidence="3 5" id="KW-0597">Phosphoprotein</keyword>
<dbReference type="EMBL" id="AZHO01000024">
    <property type="protein sequence ID" value="KMT58707.1"/>
    <property type="molecule type" value="Genomic_DNA"/>
</dbReference>
<keyword evidence="7" id="KW-0436">Ligase</keyword>